<dbReference type="KEGG" id="rmb:K529_010570"/>
<evidence type="ECO:0000313" key="3">
    <source>
        <dbReference type="Proteomes" id="UP000013243"/>
    </source>
</evidence>
<name>A0A1B1A3Z4_9RHOB</name>
<reference evidence="2 3" key="1">
    <citation type="journal article" date="2016" name="ISME J.">
        <title>Global occurrence and heterogeneity of the Roseobacter-clade species Ruegeria mobilis.</title>
        <authorList>
            <person name="Sonnenschein E."/>
            <person name="Gram L."/>
        </authorList>
    </citation>
    <scope>NUCLEOTIDE SEQUENCE [LARGE SCALE GENOMIC DNA]</scope>
    <source>
        <strain evidence="2 3">F1926</strain>
    </source>
</reference>
<protein>
    <submittedName>
        <fullName evidence="2">Uncharacterized protein</fullName>
    </submittedName>
</protein>
<dbReference type="GeneID" id="28250280"/>
<organism evidence="2 3">
    <name type="scientific">Tritonibacter mobilis F1926</name>
    <dbReference type="NCBI Taxonomy" id="1265309"/>
    <lineage>
        <taxon>Bacteria</taxon>
        <taxon>Pseudomonadati</taxon>
        <taxon>Pseudomonadota</taxon>
        <taxon>Alphaproteobacteria</taxon>
        <taxon>Rhodobacterales</taxon>
        <taxon>Paracoccaceae</taxon>
        <taxon>Tritonibacter</taxon>
    </lineage>
</organism>
<keyword evidence="1" id="KW-0472">Membrane</keyword>
<dbReference type="Proteomes" id="UP000013243">
    <property type="component" value="Chromosome"/>
</dbReference>
<proteinExistence type="predicted"/>
<feature type="transmembrane region" description="Helical" evidence="1">
    <location>
        <begin position="46"/>
        <end position="65"/>
    </location>
</feature>
<accession>A0A1B1A3Z4</accession>
<dbReference type="AlphaFoldDB" id="A0A1B1A3Z4"/>
<gene>
    <name evidence="2" type="ORF">K529_010570</name>
</gene>
<keyword evidence="1" id="KW-0812">Transmembrane</keyword>
<evidence type="ECO:0000256" key="1">
    <source>
        <dbReference type="SAM" id="Phobius"/>
    </source>
</evidence>
<evidence type="ECO:0000313" key="2">
    <source>
        <dbReference type="EMBL" id="ANP41208.1"/>
    </source>
</evidence>
<sequence length="88" mass="9699">MICLNSAAVLATYLRGGQQRGLLYAGLMTWGAGFACDLAGTRRCLAGWLAAGGLFIWLAAVEFFLSFDLRGVNEKIQQNQILDYCYRD</sequence>
<feature type="transmembrane region" description="Helical" evidence="1">
    <location>
        <begin position="21"/>
        <end position="40"/>
    </location>
</feature>
<dbReference type="RefSeq" id="WP_005630122.1">
    <property type="nucleotide sequence ID" value="NZ_CP015230.1"/>
</dbReference>
<dbReference type="EMBL" id="CP015230">
    <property type="protein sequence ID" value="ANP41208.1"/>
    <property type="molecule type" value="Genomic_DNA"/>
</dbReference>
<keyword evidence="1" id="KW-1133">Transmembrane helix</keyword>